<dbReference type="PANTHER" id="PTHR43757">
    <property type="entry name" value="AMINOMETHYLTRANSFERASE"/>
    <property type="match status" value="1"/>
</dbReference>
<evidence type="ECO:0000256" key="3">
    <source>
        <dbReference type="ARBA" id="ARBA00022576"/>
    </source>
</evidence>
<dbReference type="InterPro" id="IPR006223">
    <property type="entry name" value="GcvT"/>
</dbReference>
<dbReference type="EMBL" id="CP157484">
    <property type="protein sequence ID" value="XBO39755.1"/>
    <property type="molecule type" value="Genomic_DNA"/>
</dbReference>
<evidence type="ECO:0000259" key="9">
    <source>
        <dbReference type="Pfam" id="PF01571"/>
    </source>
</evidence>
<dbReference type="Gene3D" id="3.30.70.1400">
    <property type="entry name" value="Aminomethyltransferase beta-barrel domains"/>
    <property type="match status" value="1"/>
</dbReference>
<comment type="similarity">
    <text evidence="1">Belongs to the GcvT family.</text>
</comment>
<dbReference type="Gene3D" id="3.30.1360.120">
    <property type="entry name" value="Probable tRNA modification gtpase trme, domain 1"/>
    <property type="match status" value="1"/>
</dbReference>
<evidence type="ECO:0000313" key="11">
    <source>
        <dbReference type="EMBL" id="XBO39755.1"/>
    </source>
</evidence>
<evidence type="ECO:0000259" key="10">
    <source>
        <dbReference type="Pfam" id="PF08669"/>
    </source>
</evidence>
<evidence type="ECO:0000256" key="6">
    <source>
        <dbReference type="ARBA" id="ARBA00047665"/>
    </source>
</evidence>
<dbReference type="InterPro" id="IPR027266">
    <property type="entry name" value="TrmE/GcvT-like"/>
</dbReference>
<dbReference type="GO" id="GO:0006546">
    <property type="term" value="P:glycine catabolic process"/>
    <property type="evidence" value="ECO:0007669"/>
    <property type="project" value="InterPro"/>
</dbReference>
<dbReference type="PANTHER" id="PTHR43757:SF2">
    <property type="entry name" value="AMINOMETHYLTRANSFERASE, MITOCHONDRIAL"/>
    <property type="match status" value="1"/>
</dbReference>
<accession>A0AAU7JHW7</accession>
<sequence>MADPVPPTAEADPTAPPPAPLSLTPLASRHRALGARMAPFAGYDMPVQYPTGILAEHQWTRENAGFFDVSHMGQGFLIGPDHETTARALEALCPADILGMKPGQQRYTQLLNEDGGILDDLMVTRPAEDGEDGVLMLVVNASRKEDDWSHIEGRLGPNVRLLRAPQRGLIALQGPKAAEILARHCPGVAELGFMTARATDFDGVPVHVSRSGYTGEDGFEISVRAKRLEAVADVLLADPLVKPIGLGARDSLRLEAGLCLYGHDIDETTSPVEAALVWSIQKRRREEGGFPGFERIRRELAEGPPRRRVGLLPDGRAPAREGAEIVAPDGRPIGKVTSGGFGPTVGGPIAMGYVEPAFAAVGASLALMVRGAALPAKVVALPFAPHRYARKAGA</sequence>
<dbReference type="SUPFAM" id="SSF103025">
    <property type="entry name" value="Folate-binding domain"/>
    <property type="match status" value="1"/>
</dbReference>
<dbReference type="Pfam" id="PF01571">
    <property type="entry name" value="GCV_T"/>
    <property type="match status" value="1"/>
</dbReference>
<comment type="catalytic activity">
    <reaction evidence="6">
        <text>N(6)-[(R)-S(8)-aminomethyldihydrolipoyl]-L-lysyl-[protein] + (6S)-5,6,7,8-tetrahydrofolate = N(6)-[(R)-dihydrolipoyl]-L-lysyl-[protein] + (6R)-5,10-methylene-5,6,7,8-tetrahydrofolate + NH4(+)</text>
        <dbReference type="Rhea" id="RHEA:16945"/>
        <dbReference type="Rhea" id="RHEA-COMP:10475"/>
        <dbReference type="Rhea" id="RHEA-COMP:10492"/>
        <dbReference type="ChEBI" id="CHEBI:15636"/>
        <dbReference type="ChEBI" id="CHEBI:28938"/>
        <dbReference type="ChEBI" id="CHEBI:57453"/>
        <dbReference type="ChEBI" id="CHEBI:83100"/>
        <dbReference type="ChEBI" id="CHEBI:83143"/>
        <dbReference type="EC" id="2.1.2.10"/>
    </reaction>
</comment>
<dbReference type="InterPro" id="IPR028896">
    <property type="entry name" value="GcvT/YgfZ/DmdA"/>
</dbReference>
<dbReference type="RefSeq" id="WP_406856603.1">
    <property type="nucleotide sequence ID" value="NZ_CP157484.1"/>
</dbReference>
<gene>
    <name evidence="11" type="primary">gcvT</name>
    <name evidence="11" type="ORF">ABEG18_02930</name>
</gene>
<feature type="binding site" evidence="7">
    <location>
        <position position="220"/>
    </location>
    <ligand>
        <name>substrate</name>
    </ligand>
</feature>
<dbReference type="Gene3D" id="4.10.1250.10">
    <property type="entry name" value="Aminomethyltransferase fragment"/>
    <property type="match status" value="1"/>
</dbReference>
<dbReference type="NCBIfam" id="NF010093">
    <property type="entry name" value="PRK13579.1"/>
    <property type="match status" value="1"/>
</dbReference>
<dbReference type="EC" id="2.1.2.10" evidence="2"/>
<dbReference type="NCBIfam" id="NF001567">
    <property type="entry name" value="PRK00389.1"/>
    <property type="match status" value="1"/>
</dbReference>
<dbReference type="InterPro" id="IPR029043">
    <property type="entry name" value="GcvT/YgfZ_C"/>
</dbReference>
<dbReference type="Gene3D" id="2.40.30.110">
    <property type="entry name" value="Aminomethyltransferase beta-barrel domains"/>
    <property type="match status" value="1"/>
</dbReference>
<evidence type="ECO:0000256" key="8">
    <source>
        <dbReference type="SAM" id="MobiDB-lite"/>
    </source>
</evidence>
<dbReference type="FunFam" id="4.10.1250.10:FF:000002">
    <property type="entry name" value="Aminomethyltransferase"/>
    <property type="match status" value="1"/>
</dbReference>
<dbReference type="Pfam" id="PF08669">
    <property type="entry name" value="GCV_T_C"/>
    <property type="match status" value="1"/>
</dbReference>
<dbReference type="GO" id="GO:0008483">
    <property type="term" value="F:transaminase activity"/>
    <property type="evidence" value="ECO:0007669"/>
    <property type="project" value="UniProtKB-KW"/>
</dbReference>
<dbReference type="InterPro" id="IPR013977">
    <property type="entry name" value="GcvT_C"/>
</dbReference>
<feature type="region of interest" description="Disordered" evidence="8">
    <location>
        <begin position="1"/>
        <end position="23"/>
    </location>
</feature>
<dbReference type="GO" id="GO:0004047">
    <property type="term" value="F:aminomethyltransferase activity"/>
    <property type="evidence" value="ECO:0007669"/>
    <property type="project" value="UniProtKB-EC"/>
</dbReference>
<dbReference type="AlphaFoldDB" id="A0AAU7JHW7"/>
<dbReference type="PIRSF" id="PIRSF006487">
    <property type="entry name" value="GcvT"/>
    <property type="match status" value="1"/>
</dbReference>
<evidence type="ECO:0000256" key="2">
    <source>
        <dbReference type="ARBA" id="ARBA00012616"/>
    </source>
</evidence>
<name>A0AAU7JHW7_9HYPH</name>
<dbReference type="InterPro" id="IPR006222">
    <property type="entry name" value="GCVT_N"/>
</dbReference>
<evidence type="ECO:0000256" key="5">
    <source>
        <dbReference type="ARBA" id="ARBA00031395"/>
    </source>
</evidence>
<organism evidence="11">
    <name type="scientific">Alsobacter sp. KACC 23698</name>
    <dbReference type="NCBI Taxonomy" id="3149229"/>
    <lineage>
        <taxon>Bacteria</taxon>
        <taxon>Pseudomonadati</taxon>
        <taxon>Pseudomonadota</taxon>
        <taxon>Alphaproteobacteria</taxon>
        <taxon>Hyphomicrobiales</taxon>
        <taxon>Alsobacteraceae</taxon>
        <taxon>Alsobacter</taxon>
    </lineage>
</organism>
<evidence type="ECO:0000256" key="4">
    <source>
        <dbReference type="ARBA" id="ARBA00022679"/>
    </source>
</evidence>
<reference evidence="11" key="1">
    <citation type="submission" date="2024-05" db="EMBL/GenBank/DDBJ databases">
        <authorList>
            <person name="Kim S."/>
            <person name="Heo J."/>
            <person name="Choi H."/>
            <person name="Choi Y."/>
            <person name="Kwon S.-W."/>
            <person name="Kim Y."/>
        </authorList>
    </citation>
    <scope>NUCLEOTIDE SEQUENCE</scope>
    <source>
        <strain evidence="11">KACC 23698</strain>
    </source>
</reference>
<proteinExistence type="inferred from homology"/>
<keyword evidence="4 11" id="KW-0808">Transferase</keyword>
<dbReference type="NCBIfam" id="TIGR00528">
    <property type="entry name" value="gcvT"/>
    <property type="match status" value="1"/>
</dbReference>
<dbReference type="GO" id="GO:0005960">
    <property type="term" value="C:glycine cleavage complex"/>
    <property type="evidence" value="ECO:0007669"/>
    <property type="project" value="InterPro"/>
</dbReference>
<evidence type="ECO:0000256" key="1">
    <source>
        <dbReference type="ARBA" id="ARBA00008609"/>
    </source>
</evidence>
<evidence type="ECO:0000256" key="7">
    <source>
        <dbReference type="PIRSR" id="PIRSR006487-1"/>
    </source>
</evidence>
<feature type="domain" description="Aminomethyltransferase C-terminal" evidence="10">
    <location>
        <begin position="306"/>
        <end position="383"/>
    </location>
</feature>
<keyword evidence="3" id="KW-0032">Aminotransferase</keyword>
<protein>
    <recommendedName>
        <fullName evidence="2">aminomethyltransferase</fullName>
        <ecNumber evidence="2">2.1.2.10</ecNumber>
    </recommendedName>
    <alternativeName>
        <fullName evidence="5">Glycine cleavage system T protein</fullName>
    </alternativeName>
</protein>
<feature type="domain" description="GCVT N-terminal" evidence="9">
    <location>
        <begin position="27"/>
        <end position="282"/>
    </location>
</feature>
<dbReference type="SUPFAM" id="SSF101790">
    <property type="entry name" value="Aminomethyltransferase beta-barrel domain"/>
    <property type="match status" value="1"/>
</dbReference>